<protein>
    <submittedName>
        <fullName evidence="1">Uncharacterized protein</fullName>
    </submittedName>
</protein>
<proteinExistence type="predicted"/>
<sequence>MCSSRCSLNFLLDVISEKGYRGRFMLKKKACLDSYSGNATRRLLSRTRECYHVSLSDGWRNPISGANALHFDESNPVRQTASLRNHAPGIFQLMTTDAIQTIMDRRRFKSGCMTRESAFKRNWFQLELACENLSSRDLSEVDVTRVSIIQTHF</sequence>
<dbReference type="AlphaFoldDB" id="A0A419PWK6"/>
<keyword evidence="2" id="KW-1185">Reference proteome</keyword>
<comment type="caution">
    <text evidence="1">The sequence shown here is derived from an EMBL/GenBank/DDBJ whole genome shotgun (WGS) entry which is preliminary data.</text>
</comment>
<reference evidence="1 2" key="2">
    <citation type="journal article" date="2021" name="Genomics">
        <title>High-quality reference genome for Clonorchis sinensis.</title>
        <authorList>
            <person name="Young N.D."/>
            <person name="Stroehlein A.J."/>
            <person name="Kinkar L."/>
            <person name="Wang T."/>
            <person name="Sohn W.M."/>
            <person name="Chang B.C.H."/>
            <person name="Kaur P."/>
            <person name="Weisz D."/>
            <person name="Dudchenko O."/>
            <person name="Aiden E.L."/>
            <person name="Korhonen P.K."/>
            <person name="Gasser R.B."/>
        </authorList>
    </citation>
    <scope>NUCLEOTIDE SEQUENCE [LARGE SCALE GENOMIC DNA]</scope>
    <source>
        <strain evidence="1">Cs-k2</strain>
    </source>
</reference>
<name>A0A419PWK6_CLOSI</name>
<organism evidence="1 2">
    <name type="scientific">Clonorchis sinensis</name>
    <name type="common">Chinese liver fluke</name>
    <dbReference type="NCBI Taxonomy" id="79923"/>
    <lineage>
        <taxon>Eukaryota</taxon>
        <taxon>Metazoa</taxon>
        <taxon>Spiralia</taxon>
        <taxon>Lophotrochozoa</taxon>
        <taxon>Platyhelminthes</taxon>
        <taxon>Trematoda</taxon>
        <taxon>Digenea</taxon>
        <taxon>Opisthorchiida</taxon>
        <taxon>Opisthorchiata</taxon>
        <taxon>Opisthorchiidae</taxon>
        <taxon>Clonorchis</taxon>
    </lineage>
</organism>
<dbReference type="InParanoid" id="A0A419PWK6"/>
<accession>A0A419PWK6</accession>
<gene>
    <name evidence="1" type="ORF">CSKR_111560</name>
</gene>
<dbReference type="EMBL" id="NIRI02000005">
    <property type="protein sequence ID" value="KAG5455140.1"/>
    <property type="molecule type" value="Genomic_DNA"/>
</dbReference>
<evidence type="ECO:0000313" key="2">
    <source>
        <dbReference type="Proteomes" id="UP000286415"/>
    </source>
</evidence>
<dbReference type="Proteomes" id="UP000286415">
    <property type="component" value="Unassembled WGS sequence"/>
</dbReference>
<evidence type="ECO:0000313" key="1">
    <source>
        <dbReference type="EMBL" id="KAG5455140.1"/>
    </source>
</evidence>
<reference evidence="1 2" key="1">
    <citation type="journal article" date="2018" name="Biotechnol. Adv.">
        <title>Improved genomic resources and new bioinformatic workflow for the carcinogenic parasite Clonorchis sinensis: Biotechnological implications.</title>
        <authorList>
            <person name="Wang D."/>
            <person name="Korhonen P.K."/>
            <person name="Gasser R.B."/>
            <person name="Young N.D."/>
        </authorList>
    </citation>
    <scope>NUCLEOTIDE SEQUENCE [LARGE SCALE GENOMIC DNA]</scope>
    <source>
        <strain evidence="1">Cs-k2</strain>
    </source>
</reference>